<accession>A0A6C0ALX9</accession>
<name>A0A6C0ALX9_9ZZZZ</name>
<dbReference type="InterPro" id="IPR053754">
    <property type="entry name" value="OligoMan_bind_ChitinaseAct_sf"/>
</dbReference>
<evidence type="ECO:0000313" key="1">
    <source>
        <dbReference type="EMBL" id="QHS80493.1"/>
    </source>
</evidence>
<dbReference type="Gene3D" id="3.30.1490.230">
    <property type="match status" value="2"/>
</dbReference>
<dbReference type="EMBL" id="MN740714">
    <property type="protein sequence ID" value="QHS80493.1"/>
    <property type="molecule type" value="Genomic_DNA"/>
</dbReference>
<protein>
    <submittedName>
        <fullName evidence="1">Uncharacterized protein</fullName>
    </submittedName>
</protein>
<sequence length="147" mass="16973">MLYILIFIAILYIVYKNIETLENTKQLTIDVPCKNCNIWNHLDAKTKCNTICQKANINKPYKFTGKWVNNANKSKDSICECSKLGEYNKHYVGCALGKNCFIWNHGDAKTICPKMCNQYLLDKNTEWTGNWKSTSINSSACECQYYN</sequence>
<reference evidence="1" key="1">
    <citation type="journal article" date="2020" name="Nature">
        <title>Giant virus diversity and host interactions through global metagenomics.</title>
        <authorList>
            <person name="Schulz F."/>
            <person name="Roux S."/>
            <person name="Paez-Espino D."/>
            <person name="Jungbluth S."/>
            <person name="Walsh D.A."/>
            <person name="Denef V.J."/>
            <person name="McMahon K.D."/>
            <person name="Konstantinidis K.T."/>
            <person name="Eloe-Fadrosh E.A."/>
            <person name="Kyrpides N.C."/>
            <person name="Woyke T."/>
        </authorList>
    </citation>
    <scope>NUCLEOTIDE SEQUENCE</scope>
    <source>
        <strain evidence="1">GVMAG-S-1091796-13</strain>
    </source>
</reference>
<organism evidence="1">
    <name type="scientific">viral metagenome</name>
    <dbReference type="NCBI Taxonomy" id="1070528"/>
    <lineage>
        <taxon>unclassified sequences</taxon>
        <taxon>metagenomes</taxon>
        <taxon>organismal metagenomes</taxon>
    </lineage>
</organism>
<proteinExistence type="predicted"/>
<dbReference type="AlphaFoldDB" id="A0A6C0ALX9"/>